<feature type="signal peptide" evidence="1">
    <location>
        <begin position="1"/>
        <end position="32"/>
    </location>
</feature>
<feature type="chain" id="PRO_5040860195" evidence="1">
    <location>
        <begin position="33"/>
        <end position="144"/>
    </location>
</feature>
<dbReference type="RefSeq" id="XP_056054836.1">
    <property type="nucleotide sequence ID" value="XM_056197825.1"/>
</dbReference>
<sequence length="144" mass="15163">MAIAMWYAIQTLLNMNRFLGLAVLALLPSALATDGSCNADNCARAVTGTRRGDAFVTSAQADCSAFQQKTITAPAVTITSTVAPPWYASACSGTVRYASACSCWGIQGEPAITVTPTTTITTTLDALPTQRATIPRNIFFHLSL</sequence>
<name>A0A9W8QFX1_AKAMU</name>
<keyword evidence="3" id="KW-1185">Reference proteome</keyword>
<dbReference type="EMBL" id="JAJHUN010000008">
    <property type="protein sequence ID" value="KAJ4154178.1"/>
    <property type="molecule type" value="Genomic_DNA"/>
</dbReference>
<evidence type="ECO:0000313" key="3">
    <source>
        <dbReference type="Proteomes" id="UP001144673"/>
    </source>
</evidence>
<comment type="caution">
    <text evidence="2">The sequence shown here is derived from an EMBL/GenBank/DDBJ whole genome shotgun (WGS) entry which is preliminary data.</text>
</comment>
<dbReference type="GeneID" id="80897798"/>
<reference evidence="2" key="1">
    <citation type="journal article" date="2023" name="Access Microbiol">
        <title>De-novo genome assembly for Akanthomyces muscarius, a biocontrol agent of insect agricultural pests.</title>
        <authorList>
            <person name="Erdos Z."/>
            <person name="Studholme D.J."/>
            <person name="Raymond B."/>
            <person name="Sharma M."/>
        </authorList>
    </citation>
    <scope>NUCLEOTIDE SEQUENCE</scope>
    <source>
        <strain evidence="2">Ve6</strain>
    </source>
</reference>
<keyword evidence="1" id="KW-0732">Signal</keyword>
<dbReference type="Proteomes" id="UP001144673">
    <property type="component" value="Chromosome 5"/>
</dbReference>
<proteinExistence type="predicted"/>
<gene>
    <name evidence="2" type="ORF">LMH87_010639</name>
</gene>
<evidence type="ECO:0000313" key="2">
    <source>
        <dbReference type="EMBL" id="KAJ4154178.1"/>
    </source>
</evidence>
<dbReference type="KEGG" id="amus:LMH87_010639"/>
<evidence type="ECO:0000256" key="1">
    <source>
        <dbReference type="SAM" id="SignalP"/>
    </source>
</evidence>
<accession>A0A9W8QFX1</accession>
<dbReference type="AlphaFoldDB" id="A0A9W8QFX1"/>
<organism evidence="2 3">
    <name type="scientific">Akanthomyces muscarius</name>
    <name type="common">Entomopathogenic fungus</name>
    <name type="synonym">Lecanicillium muscarium</name>
    <dbReference type="NCBI Taxonomy" id="2231603"/>
    <lineage>
        <taxon>Eukaryota</taxon>
        <taxon>Fungi</taxon>
        <taxon>Dikarya</taxon>
        <taxon>Ascomycota</taxon>
        <taxon>Pezizomycotina</taxon>
        <taxon>Sordariomycetes</taxon>
        <taxon>Hypocreomycetidae</taxon>
        <taxon>Hypocreales</taxon>
        <taxon>Cordycipitaceae</taxon>
        <taxon>Akanthomyces</taxon>
    </lineage>
</organism>
<protein>
    <submittedName>
        <fullName evidence="2">Uncharacterized protein</fullName>
    </submittedName>
</protein>